<name>A0A371ECE1_MUCPR</name>
<protein>
    <submittedName>
        <fullName evidence="1">UPF0183 protein</fullName>
    </submittedName>
</protein>
<organism evidence="1 2">
    <name type="scientific">Mucuna pruriens</name>
    <name type="common">Velvet bean</name>
    <name type="synonym">Dolichos pruriens</name>
    <dbReference type="NCBI Taxonomy" id="157652"/>
    <lineage>
        <taxon>Eukaryota</taxon>
        <taxon>Viridiplantae</taxon>
        <taxon>Streptophyta</taxon>
        <taxon>Embryophyta</taxon>
        <taxon>Tracheophyta</taxon>
        <taxon>Spermatophyta</taxon>
        <taxon>Magnoliopsida</taxon>
        <taxon>eudicotyledons</taxon>
        <taxon>Gunneridae</taxon>
        <taxon>Pentapetalae</taxon>
        <taxon>rosids</taxon>
        <taxon>fabids</taxon>
        <taxon>Fabales</taxon>
        <taxon>Fabaceae</taxon>
        <taxon>Papilionoideae</taxon>
        <taxon>50 kb inversion clade</taxon>
        <taxon>NPAAA clade</taxon>
        <taxon>indigoferoid/millettioid clade</taxon>
        <taxon>Phaseoleae</taxon>
        <taxon>Mucuna</taxon>
    </lineage>
</organism>
<evidence type="ECO:0000313" key="1">
    <source>
        <dbReference type="EMBL" id="RDX63698.1"/>
    </source>
</evidence>
<feature type="non-terminal residue" evidence="1">
    <location>
        <position position="1"/>
    </location>
</feature>
<accession>A0A371ECE1</accession>
<dbReference type="Proteomes" id="UP000257109">
    <property type="component" value="Unassembled WGS sequence"/>
</dbReference>
<gene>
    <name evidence="1" type="ORF">CR513_57835</name>
</gene>
<keyword evidence="2" id="KW-1185">Reference proteome</keyword>
<reference evidence="1" key="1">
    <citation type="submission" date="2018-05" db="EMBL/GenBank/DDBJ databases">
        <title>Draft genome of Mucuna pruriens seed.</title>
        <authorList>
            <person name="Nnadi N.E."/>
            <person name="Vos R."/>
            <person name="Hasami M.H."/>
            <person name="Devisetty U.K."/>
            <person name="Aguiy J.C."/>
        </authorList>
    </citation>
    <scope>NUCLEOTIDE SEQUENCE [LARGE SCALE GENOMIC DNA]</scope>
    <source>
        <strain evidence="1">JCA_2017</strain>
    </source>
</reference>
<comment type="caution">
    <text evidence="1">The sequence shown here is derived from an EMBL/GenBank/DDBJ whole genome shotgun (WGS) entry which is preliminary data.</text>
</comment>
<evidence type="ECO:0000313" key="2">
    <source>
        <dbReference type="Proteomes" id="UP000257109"/>
    </source>
</evidence>
<proteinExistence type="predicted"/>
<dbReference type="EMBL" id="QJKJ01014751">
    <property type="protein sequence ID" value="RDX63698.1"/>
    <property type="molecule type" value="Genomic_DNA"/>
</dbReference>
<dbReference type="OrthoDB" id="411211at2759"/>
<sequence length="115" mass="13100">MQTLRGHSHGHYRSRLYPSIRIEPFSLEMLICEANAQIRQQPNIYDVLHVNFSNKMVGVRSLMDKPFVLPLPVGKIYMEEVQFEASKCGNSLVDGHSREINCSSCNKLKAYQAST</sequence>
<dbReference type="AlphaFoldDB" id="A0A371ECE1"/>